<dbReference type="Proteomes" id="UP000053881">
    <property type="component" value="Unassembled WGS sequence"/>
</dbReference>
<gene>
    <name evidence="1" type="ORF">ACA29_02820</name>
</gene>
<name>A0A0Q9Y7G2_9BACI</name>
<comment type="caution">
    <text evidence="1">The sequence shown here is derived from an EMBL/GenBank/DDBJ whole genome shotgun (WGS) entry which is preliminary data.</text>
</comment>
<organism evidence="1 2">
    <name type="scientific">Lederbergia galactosidilytica</name>
    <dbReference type="NCBI Taxonomy" id="217031"/>
    <lineage>
        <taxon>Bacteria</taxon>
        <taxon>Bacillati</taxon>
        <taxon>Bacillota</taxon>
        <taxon>Bacilli</taxon>
        <taxon>Bacillales</taxon>
        <taxon>Bacillaceae</taxon>
        <taxon>Lederbergia</taxon>
    </lineage>
</organism>
<dbReference type="PATRIC" id="fig|217031.4.peg.946"/>
<proteinExistence type="predicted"/>
<sequence>MELETTKQTIFTHLDKWQWKTNVMEAVTAMEEEHKDLQIDVQHVKVLSSKKVGDIGIHEFIADVTIHGKKMKIRDTFSVLWLMEWGIIKHINSVNLSERFVNTELGKRWLGYLIQECKPNYLHLDNN</sequence>
<accession>A0A0Q9Y7G2</accession>
<evidence type="ECO:0000313" key="1">
    <source>
        <dbReference type="EMBL" id="KRG16831.1"/>
    </source>
</evidence>
<dbReference type="EMBL" id="LGPB01000026">
    <property type="protein sequence ID" value="KRG16831.1"/>
    <property type="molecule type" value="Genomic_DNA"/>
</dbReference>
<evidence type="ECO:0000313" key="2">
    <source>
        <dbReference type="Proteomes" id="UP000053881"/>
    </source>
</evidence>
<reference evidence="1 2" key="1">
    <citation type="submission" date="2015-06" db="EMBL/GenBank/DDBJ databases">
        <title>Genome sequencing project of Bacillus galactosidilyticus PL133.</title>
        <authorList>
            <person name="Gaiero J."/>
            <person name="Nicol R."/>
            <person name="Habash M."/>
        </authorList>
    </citation>
    <scope>NUCLEOTIDE SEQUENCE [LARGE SCALE GENOMIC DNA]</scope>
    <source>
        <strain evidence="1 2">PL133</strain>
    </source>
</reference>
<protein>
    <submittedName>
        <fullName evidence="1">Uncharacterized protein</fullName>
    </submittedName>
</protein>
<dbReference type="AlphaFoldDB" id="A0A0Q9Y7G2"/>